<feature type="binding site" evidence="5">
    <location>
        <position position="684"/>
    </location>
    <ligand>
        <name>ATP</name>
        <dbReference type="ChEBI" id="CHEBI:30616"/>
    </ligand>
</feature>
<sequence>MDLDQIQLNNHLCNYLYEWVAKTKLMLEYHKRASIRRAITSQERAFREVELVVKRAEDLLLKCMCRQSSWLEAAITLANIKEEVLDIVLDLSFWKRMLKIAIPYANMGESTVLQYAAKAVEKDKDLYEELLKEGSSLQKAAGHDMSHLLTKLLEVKEKHARGGEGSTASIQEREYILSIYLLSCIEDDDRIATEVESQLKDIKWGKPLGSGAFGQVNEVEWLQQLCAVKTVQDTDAKEVKISRGCNHPHIVQFFWSWEQERTSNIIMERMPEDLSKHIQRLVERNGGRPFQLHVAIDIMLQIAKAMRYLHNKKPKKIVHRDLKTSNILVRPLADNSQGYVHVKLADFGISKFYNMSETSSSLTFRKGTSVYAAPEVFNQQSMYGNNSSNLPPKVDVWSFAMVCSEILTGKMPFDGEPKVNLHAKIEENDQFRPPLPSDCPGDLRFCITRCWECNPRERPTFVEICKMLKIAKAQSLGIMHFNSSKLLVSINDPKLTKPTSSEVTWLQQLCALKRIHNCDPKEVKISRGCNHPHIVQFLWFWEQERTSNIIIERMPEDLYKHIQRLVERKGGRPFQFHVAIDIMLQIAKAMQYLHNKKPKKIVHRDLKTSNILVQPLADNSQGYVHVKLADFGISKFYNMSETSSSLTFRKGTSLKDIKWGEPLGSGAFGQVSEVTWLQQLCAVKRIDNGDPKEVKISRGCNHPHIVQFFWFWEQERTSNIIMERMPEDLYKHIQHPAERNDGRPFQLHVAIDIMLQIAKAMRYLHNKKPKKIVHRDLKTKNILVRPLVDNSQGYVHVKLADFGISKFYNMSETSSSLTFRKGTSVYAAPEVFNPQSKYGSNSANLPPKVDVWSFAMVCSEILTGKMPFEGELKADLHAKIEADDEFRPPLPSDCPEDLRFCITRCWECDPQKRPTFVEICEMLKIAK</sequence>
<keyword evidence="4 5" id="KW-0067">ATP-binding</keyword>
<keyword evidence="1" id="KW-0808">Transferase</keyword>
<feature type="binding site" evidence="5">
    <location>
        <position position="229"/>
    </location>
    <ligand>
        <name>ATP</name>
        <dbReference type="ChEBI" id="CHEBI:30616"/>
    </ligand>
</feature>
<dbReference type="PANTHER" id="PTHR44329">
    <property type="entry name" value="SERINE/THREONINE-PROTEIN KINASE TNNI3K-RELATED"/>
    <property type="match status" value="1"/>
</dbReference>
<evidence type="ECO:0000256" key="2">
    <source>
        <dbReference type="ARBA" id="ARBA00022741"/>
    </source>
</evidence>
<name>A0ABP1BH19_9BRYO</name>
<dbReference type="PROSITE" id="PS00107">
    <property type="entry name" value="PROTEIN_KINASE_ATP"/>
    <property type="match status" value="2"/>
</dbReference>
<evidence type="ECO:0000313" key="7">
    <source>
        <dbReference type="EMBL" id="CAK9874893.1"/>
    </source>
</evidence>
<dbReference type="SMART" id="SM00220">
    <property type="entry name" value="S_TKc"/>
    <property type="match status" value="2"/>
</dbReference>
<dbReference type="SUPFAM" id="SSF56112">
    <property type="entry name" value="Protein kinase-like (PK-like)"/>
    <property type="match status" value="3"/>
</dbReference>
<protein>
    <recommendedName>
        <fullName evidence="6">Protein kinase domain-containing protein</fullName>
    </recommendedName>
</protein>
<dbReference type="PROSITE" id="PS50011">
    <property type="entry name" value="PROTEIN_KINASE_DOM"/>
    <property type="match status" value="2"/>
</dbReference>
<evidence type="ECO:0000256" key="3">
    <source>
        <dbReference type="ARBA" id="ARBA00022777"/>
    </source>
</evidence>
<accession>A0ABP1BH19</accession>
<proteinExistence type="predicted"/>
<evidence type="ECO:0000256" key="5">
    <source>
        <dbReference type="PROSITE-ProRule" id="PRU10141"/>
    </source>
</evidence>
<dbReference type="PANTHER" id="PTHR44329:SF260">
    <property type="entry name" value="PROTEIN KINASE DOMAIN-CONTAINING PROTEIN"/>
    <property type="match status" value="1"/>
</dbReference>
<keyword evidence="3" id="KW-0418">Kinase</keyword>
<feature type="domain" description="Protein kinase" evidence="6">
    <location>
        <begin position="657"/>
        <end position="925"/>
    </location>
</feature>
<dbReference type="InterPro" id="IPR008271">
    <property type="entry name" value="Ser/Thr_kinase_AS"/>
</dbReference>
<dbReference type="PROSITE" id="PS00108">
    <property type="entry name" value="PROTEIN_KINASE_ST"/>
    <property type="match status" value="2"/>
</dbReference>
<dbReference type="InterPro" id="IPR017441">
    <property type="entry name" value="Protein_kinase_ATP_BS"/>
</dbReference>
<dbReference type="InterPro" id="IPR011009">
    <property type="entry name" value="Kinase-like_dom_sf"/>
</dbReference>
<keyword evidence="8" id="KW-1185">Reference proteome</keyword>
<dbReference type="CDD" id="cd00180">
    <property type="entry name" value="PKc"/>
    <property type="match status" value="1"/>
</dbReference>
<feature type="non-terminal residue" evidence="7">
    <location>
        <position position="927"/>
    </location>
</feature>
<gene>
    <name evidence="7" type="ORF">CSSPJE1EN2_LOCUS17142</name>
</gene>
<dbReference type="InterPro" id="IPR051681">
    <property type="entry name" value="Ser/Thr_Kinases-Pseudokinases"/>
</dbReference>
<dbReference type="Gene3D" id="3.30.200.20">
    <property type="entry name" value="Phosphorylase Kinase, domain 1"/>
    <property type="match status" value="2"/>
</dbReference>
<dbReference type="Proteomes" id="UP001497522">
    <property type="component" value="Chromosome 4"/>
</dbReference>
<dbReference type="Gene3D" id="1.10.510.10">
    <property type="entry name" value="Transferase(Phosphotransferase) domain 1"/>
    <property type="match status" value="3"/>
</dbReference>
<evidence type="ECO:0000313" key="8">
    <source>
        <dbReference type="Proteomes" id="UP001497522"/>
    </source>
</evidence>
<keyword evidence="2 5" id="KW-0547">Nucleotide-binding</keyword>
<evidence type="ECO:0000256" key="4">
    <source>
        <dbReference type="ARBA" id="ARBA00022840"/>
    </source>
</evidence>
<dbReference type="InterPro" id="IPR000719">
    <property type="entry name" value="Prot_kinase_dom"/>
</dbReference>
<dbReference type="EMBL" id="OZ023705">
    <property type="protein sequence ID" value="CAK9874893.1"/>
    <property type="molecule type" value="Genomic_DNA"/>
</dbReference>
<evidence type="ECO:0000256" key="1">
    <source>
        <dbReference type="ARBA" id="ARBA00022679"/>
    </source>
</evidence>
<reference evidence="7" key="1">
    <citation type="submission" date="2024-03" db="EMBL/GenBank/DDBJ databases">
        <authorList>
            <consortium name="ELIXIR-Norway"/>
            <consortium name="Elixir Norway"/>
        </authorList>
    </citation>
    <scope>NUCLEOTIDE SEQUENCE</scope>
</reference>
<organism evidence="7 8">
    <name type="scientific">Sphagnum jensenii</name>
    <dbReference type="NCBI Taxonomy" id="128206"/>
    <lineage>
        <taxon>Eukaryota</taxon>
        <taxon>Viridiplantae</taxon>
        <taxon>Streptophyta</taxon>
        <taxon>Embryophyta</taxon>
        <taxon>Bryophyta</taxon>
        <taxon>Sphagnophytina</taxon>
        <taxon>Sphagnopsida</taxon>
        <taxon>Sphagnales</taxon>
        <taxon>Sphagnaceae</taxon>
        <taxon>Sphagnum</taxon>
    </lineage>
</organism>
<dbReference type="Pfam" id="PF00069">
    <property type="entry name" value="Pkinase"/>
    <property type="match status" value="3"/>
</dbReference>
<evidence type="ECO:0000259" key="6">
    <source>
        <dbReference type="PROSITE" id="PS50011"/>
    </source>
</evidence>
<feature type="domain" description="Protein kinase" evidence="6">
    <location>
        <begin position="202"/>
        <end position="470"/>
    </location>
</feature>